<gene>
    <name evidence="1" type="ORF">HINF_LOCUS290</name>
</gene>
<reference evidence="1 2" key="1">
    <citation type="submission" date="2024-07" db="EMBL/GenBank/DDBJ databases">
        <authorList>
            <person name="Akdeniz Z."/>
        </authorList>
    </citation>
    <scope>NUCLEOTIDE SEQUENCE [LARGE SCALE GENOMIC DNA]</scope>
</reference>
<organism evidence="1 2">
    <name type="scientific">Hexamita inflata</name>
    <dbReference type="NCBI Taxonomy" id="28002"/>
    <lineage>
        <taxon>Eukaryota</taxon>
        <taxon>Metamonada</taxon>
        <taxon>Diplomonadida</taxon>
        <taxon>Hexamitidae</taxon>
        <taxon>Hexamitinae</taxon>
        <taxon>Hexamita</taxon>
    </lineage>
</organism>
<proteinExistence type="predicted"/>
<dbReference type="EMBL" id="CAXDID020000001">
    <property type="protein sequence ID" value="CAL5970350.1"/>
    <property type="molecule type" value="Genomic_DNA"/>
</dbReference>
<dbReference type="Proteomes" id="UP001642409">
    <property type="component" value="Unassembled WGS sequence"/>
</dbReference>
<evidence type="ECO:0000313" key="2">
    <source>
        <dbReference type="Proteomes" id="UP001642409"/>
    </source>
</evidence>
<comment type="caution">
    <text evidence="1">The sequence shown here is derived from an EMBL/GenBank/DDBJ whole genome shotgun (WGS) entry which is preliminary data.</text>
</comment>
<evidence type="ECO:0000313" key="1">
    <source>
        <dbReference type="EMBL" id="CAL5970350.1"/>
    </source>
</evidence>
<accession>A0ABP1GDY1</accession>
<sequence length="99" mass="11243">MSRTLWGFQYYQECSRGHLKQQNSRGIRTQVGVGSQTHDYYQGVDKQEVQVLFPDEQNLLAGQVQVLIILSGVAPDGHLKQVRTPEAFELRQESASQTH</sequence>
<protein>
    <submittedName>
        <fullName evidence="1">Hypothetical_protein</fullName>
    </submittedName>
</protein>
<name>A0ABP1GDY1_9EUKA</name>
<keyword evidence="2" id="KW-1185">Reference proteome</keyword>